<accession>A0ABU6W5I2</accession>
<reference evidence="2 3" key="1">
    <citation type="journal article" date="2023" name="Plants (Basel)">
        <title>Bridging the Gap: Combining Genomics and Transcriptomics Approaches to Understand Stylosanthes scabra, an Orphan Legume from the Brazilian Caatinga.</title>
        <authorList>
            <person name="Ferreira-Neto J.R.C."/>
            <person name="da Silva M.D."/>
            <person name="Binneck E."/>
            <person name="de Melo N.F."/>
            <person name="da Silva R.H."/>
            <person name="de Melo A.L.T.M."/>
            <person name="Pandolfi V."/>
            <person name="Bustamante F.O."/>
            <person name="Brasileiro-Vidal A.C."/>
            <person name="Benko-Iseppon A.M."/>
        </authorList>
    </citation>
    <scope>NUCLEOTIDE SEQUENCE [LARGE SCALE GENOMIC DNA]</scope>
    <source>
        <tissue evidence="2">Leaves</tissue>
    </source>
</reference>
<keyword evidence="3" id="KW-1185">Reference proteome</keyword>
<dbReference type="EMBL" id="JASCZI010181286">
    <property type="protein sequence ID" value="MED6181024.1"/>
    <property type="molecule type" value="Genomic_DNA"/>
</dbReference>
<dbReference type="PANTHER" id="PTHR34777">
    <property type="entry name" value="VQ MOTIF-CONTAINING PROTEIN 10"/>
    <property type="match status" value="1"/>
</dbReference>
<dbReference type="PANTHER" id="PTHR34777:SF15">
    <property type="entry name" value="VQ MOTIF PROTEIN"/>
    <property type="match status" value="1"/>
</dbReference>
<dbReference type="InterPro" id="IPR008889">
    <property type="entry name" value="VQ"/>
</dbReference>
<evidence type="ECO:0000313" key="3">
    <source>
        <dbReference type="Proteomes" id="UP001341840"/>
    </source>
</evidence>
<protein>
    <recommendedName>
        <fullName evidence="1">VQ domain-containing protein</fullName>
    </recommendedName>
</protein>
<name>A0ABU6W5I2_9FABA</name>
<dbReference type="InterPro" id="IPR039608">
    <property type="entry name" value="VQ_1/10"/>
</dbReference>
<evidence type="ECO:0000259" key="1">
    <source>
        <dbReference type="Pfam" id="PF05678"/>
    </source>
</evidence>
<gene>
    <name evidence="2" type="ORF">PIB30_015710</name>
</gene>
<proteinExistence type="predicted"/>
<evidence type="ECO:0000313" key="2">
    <source>
        <dbReference type="EMBL" id="MED6181024.1"/>
    </source>
</evidence>
<sequence length="104" mass="11733">MMNNNGIIPKIVQIETRYVETDPINFRQVVQSLTGNNSSMPIITQQQEQEQEASYRHGSVGANKPLQELVSLNHHAATTNVSFKDFDALLLSDLPSFHDLLYYA</sequence>
<organism evidence="2 3">
    <name type="scientific">Stylosanthes scabra</name>
    <dbReference type="NCBI Taxonomy" id="79078"/>
    <lineage>
        <taxon>Eukaryota</taxon>
        <taxon>Viridiplantae</taxon>
        <taxon>Streptophyta</taxon>
        <taxon>Embryophyta</taxon>
        <taxon>Tracheophyta</taxon>
        <taxon>Spermatophyta</taxon>
        <taxon>Magnoliopsida</taxon>
        <taxon>eudicotyledons</taxon>
        <taxon>Gunneridae</taxon>
        <taxon>Pentapetalae</taxon>
        <taxon>rosids</taxon>
        <taxon>fabids</taxon>
        <taxon>Fabales</taxon>
        <taxon>Fabaceae</taxon>
        <taxon>Papilionoideae</taxon>
        <taxon>50 kb inversion clade</taxon>
        <taxon>dalbergioids sensu lato</taxon>
        <taxon>Dalbergieae</taxon>
        <taxon>Pterocarpus clade</taxon>
        <taxon>Stylosanthes</taxon>
    </lineage>
</organism>
<comment type="caution">
    <text evidence="2">The sequence shown here is derived from an EMBL/GenBank/DDBJ whole genome shotgun (WGS) entry which is preliminary data.</text>
</comment>
<feature type="domain" description="VQ" evidence="1">
    <location>
        <begin position="14"/>
        <end position="38"/>
    </location>
</feature>
<dbReference type="Pfam" id="PF05678">
    <property type="entry name" value="VQ"/>
    <property type="match status" value="1"/>
</dbReference>
<dbReference type="Proteomes" id="UP001341840">
    <property type="component" value="Unassembled WGS sequence"/>
</dbReference>